<feature type="region of interest" description="Disordered" evidence="1">
    <location>
        <begin position="61"/>
        <end position="98"/>
    </location>
</feature>
<sequence>MAGRVAPIARNDEPHLFSIGTTKVTQVLQLAQVMRQLVEPRGLIECPKCLCIIFIESVTGPPQMSQQSSHHKFKPRGKQFKNRSSSSSSGSDGSSSGSSMAVFCGQYGGRHTTMQCVGVQGFCHIYGKFDHFARVCPSVGGQRAAPPP</sequence>
<dbReference type="AlphaFoldDB" id="A0A2Z7B8Q6"/>
<feature type="compositionally biased region" description="Low complexity" evidence="1">
    <location>
        <begin position="84"/>
        <end position="98"/>
    </location>
</feature>
<proteinExistence type="predicted"/>
<keyword evidence="3" id="KW-1185">Reference proteome</keyword>
<evidence type="ECO:0000313" key="3">
    <source>
        <dbReference type="Proteomes" id="UP000250235"/>
    </source>
</evidence>
<organism evidence="2 3">
    <name type="scientific">Dorcoceras hygrometricum</name>
    <dbReference type="NCBI Taxonomy" id="472368"/>
    <lineage>
        <taxon>Eukaryota</taxon>
        <taxon>Viridiplantae</taxon>
        <taxon>Streptophyta</taxon>
        <taxon>Embryophyta</taxon>
        <taxon>Tracheophyta</taxon>
        <taxon>Spermatophyta</taxon>
        <taxon>Magnoliopsida</taxon>
        <taxon>eudicotyledons</taxon>
        <taxon>Gunneridae</taxon>
        <taxon>Pentapetalae</taxon>
        <taxon>asterids</taxon>
        <taxon>lamiids</taxon>
        <taxon>Lamiales</taxon>
        <taxon>Gesneriaceae</taxon>
        <taxon>Didymocarpoideae</taxon>
        <taxon>Trichosporeae</taxon>
        <taxon>Loxocarpinae</taxon>
        <taxon>Dorcoceras</taxon>
    </lineage>
</organism>
<name>A0A2Z7B8Q6_9LAMI</name>
<dbReference type="EMBL" id="KV008321">
    <property type="protein sequence ID" value="KZV30308.1"/>
    <property type="molecule type" value="Genomic_DNA"/>
</dbReference>
<evidence type="ECO:0000256" key="1">
    <source>
        <dbReference type="SAM" id="MobiDB-lite"/>
    </source>
</evidence>
<reference evidence="2 3" key="1">
    <citation type="journal article" date="2015" name="Proc. Natl. Acad. Sci. U.S.A.">
        <title>The resurrection genome of Boea hygrometrica: A blueprint for survival of dehydration.</title>
        <authorList>
            <person name="Xiao L."/>
            <person name="Yang G."/>
            <person name="Zhang L."/>
            <person name="Yang X."/>
            <person name="Zhao S."/>
            <person name="Ji Z."/>
            <person name="Zhou Q."/>
            <person name="Hu M."/>
            <person name="Wang Y."/>
            <person name="Chen M."/>
            <person name="Xu Y."/>
            <person name="Jin H."/>
            <person name="Xiao X."/>
            <person name="Hu G."/>
            <person name="Bao F."/>
            <person name="Hu Y."/>
            <person name="Wan P."/>
            <person name="Li L."/>
            <person name="Deng X."/>
            <person name="Kuang T."/>
            <person name="Xiang C."/>
            <person name="Zhu J.K."/>
            <person name="Oliver M.J."/>
            <person name="He Y."/>
        </authorList>
    </citation>
    <scope>NUCLEOTIDE SEQUENCE [LARGE SCALE GENOMIC DNA]</scope>
    <source>
        <strain evidence="3">cv. XS01</strain>
    </source>
</reference>
<gene>
    <name evidence="2" type="ORF">F511_17190</name>
</gene>
<accession>A0A2Z7B8Q6</accession>
<dbReference type="Proteomes" id="UP000250235">
    <property type="component" value="Unassembled WGS sequence"/>
</dbReference>
<feature type="compositionally biased region" description="Basic residues" evidence="1">
    <location>
        <begin position="69"/>
        <end position="81"/>
    </location>
</feature>
<protein>
    <submittedName>
        <fullName evidence="2">Uncharacterized protein</fullName>
    </submittedName>
</protein>
<evidence type="ECO:0000313" key="2">
    <source>
        <dbReference type="EMBL" id="KZV30308.1"/>
    </source>
</evidence>